<dbReference type="PANTHER" id="PTHR31973:SF187">
    <property type="entry name" value="MUTATOR TRANSPOSASE MUDRA PROTEIN"/>
    <property type="match status" value="1"/>
</dbReference>
<dbReference type="InterPro" id="IPR006564">
    <property type="entry name" value="Znf_PMZ"/>
</dbReference>
<proteinExistence type="predicted"/>
<dbReference type="PANTHER" id="PTHR31973">
    <property type="entry name" value="POLYPROTEIN, PUTATIVE-RELATED"/>
    <property type="match status" value="1"/>
</dbReference>
<evidence type="ECO:0000313" key="7">
    <source>
        <dbReference type="Proteomes" id="UP000015453"/>
    </source>
</evidence>
<evidence type="ECO:0000313" key="6">
    <source>
        <dbReference type="EMBL" id="EPS60214.1"/>
    </source>
</evidence>
<organism evidence="6 7">
    <name type="scientific">Genlisea aurea</name>
    <dbReference type="NCBI Taxonomy" id="192259"/>
    <lineage>
        <taxon>Eukaryota</taxon>
        <taxon>Viridiplantae</taxon>
        <taxon>Streptophyta</taxon>
        <taxon>Embryophyta</taxon>
        <taxon>Tracheophyta</taxon>
        <taxon>Spermatophyta</taxon>
        <taxon>Magnoliopsida</taxon>
        <taxon>eudicotyledons</taxon>
        <taxon>Gunneridae</taxon>
        <taxon>Pentapetalae</taxon>
        <taxon>asterids</taxon>
        <taxon>lamiids</taxon>
        <taxon>Lamiales</taxon>
        <taxon>Lentibulariaceae</taxon>
        <taxon>Genlisea</taxon>
    </lineage>
</organism>
<dbReference type="EMBL" id="AUSU01007734">
    <property type="protein sequence ID" value="EPS60214.1"/>
    <property type="molecule type" value="Genomic_DNA"/>
</dbReference>
<evidence type="ECO:0000259" key="5">
    <source>
        <dbReference type="PROSITE" id="PS50966"/>
    </source>
</evidence>
<dbReference type="Pfam" id="PF04434">
    <property type="entry name" value="SWIM"/>
    <property type="match status" value="1"/>
</dbReference>
<dbReference type="OrthoDB" id="1743623at2759"/>
<dbReference type="PROSITE" id="PS50966">
    <property type="entry name" value="ZF_SWIM"/>
    <property type="match status" value="1"/>
</dbReference>
<feature type="domain" description="SWIM-type" evidence="5">
    <location>
        <begin position="361"/>
        <end position="393"/>
    </location>
</feature>
<dbReference type="Pfam" id="PF10551">
    <property type="entry name" value="MULE"/>
    <property type="match status" value="1"/>
</dbReference>
<gene>
    <name evidence="6" type="ORF">M569_14589</name>
</gene>
<dbReference type="Proteomes" id="UP000015453">
    <property type="component" value="Unassembled WGS sequence"/>
</dbReference>
<keyword evidence="7" id="KW-1185">Reference proteome</keyword>
<dbReference type="SMART" id="SM00575">
    <property type="entry name" value="ZnF_PMZ"/>
    <property type="match status" value="1"/>
</dbReference>
<keyword evidence="1" id="KW-0479">Metal-binding</keyword>
<reference evidence="6 7" key="1">
    <citation type="journal article" date="2013" name="BMC Genomics">
        <title>The miniature genome of a carnivorous plant Genlisea aurea contains a low number of genes and short non-coding sequences.</title>
        <authorList>
            <person name="Leushkin E.V."/>
            <person name="Sutormin R.A."/>
            <person name="Nabieva E.R."/>
            <person name="Penin A.A."/>
            <person name="Kondrashov A.S."/>
            <person name="Logacheva M.D."/>
        </authorList>
    </citation>
    <scope>NUCLEOTIDE SEQUENCE [LARGE SCALE GENOMIC DNA]</scope>
</reference>
<keyword evidence="2 4" id="KW-0863">Zinc-finger</keyword>
<name>S8C0N4_9LAMI</name>
<evidence type="ECO:0000256" key="1">
    <source>
        <dbReference type="ARBA" id="ARBA00022723"/>
    </source>
</evidence>
<dbReference type="InterPro" id="IPR007527">
    <property type="entry name" value="Znf_SWIM"/>
</dbReference>
<accession>S8C0N4</accession>
<feature type="non-terminal residue" evidence="6">
    <location>
        <position position="1"/>
    </location>
</feature>
<evidence type="ECO:0000256" key="4">
    <source>
        <dbReference type="PROSITE-ProRule" id="PRU00325"/>
    </source>
</evidence>
<dbReference type="InterPro" id="IPR018289">
    <property type="entry name" value="MULE_transposase_dom"/>
</dbReference>
<sequence length="422" mass="48868">WLAQEFIKLFRLQPNFKARDFRRQIKYSIGCTISMKAAYRAMSRALEIISGSDDDQYNYMWRYCDQLRLSNPGSTVILKLQDDGPNKRFQRFYCCFSAIKHGFKVGCRPLFGIDGCFLKGKYEGQIVAAVGMDANNNIYPIAYGLVERENQETWEWFLDLLKSDLDLEGTHVRNCVCISDRQKGLVPAVQHILPAIQVRHCCRHIYANIKGAGHKSMELKQLFWKAAQCSREEDFNTVMEKIKNQYPAAHSYLKKIDSTTWTRAFFSENSRCDILLNNICESFNHMIGECRDMPILCLLGYLQIVLTVRIQQNNEKSAKWNSRLCPRIMRLLVKLSDEGNKGTCIPSDETQFTWVGSNEQHLVDLRRRDCSCRRWALTGIPCKHACACINYIEANIENFVEEWYTVAVYRLCYSKVLSAVIL</sequence>
<dbReference type="AlphaFoldDB" id="S8C0N4"/>
<evidence type="ECO:0000256" key="3">
    <source>
        <dbReference type="ARBA" id="ARBA00022833"/>
    </source>
</evidence>
<feature type="non-terminal residue" evidence="6">
    <location>
        <position position="422"/>
    </location>
</feature>
<keyword evidence="3" id="KW-0862">Zinc</keyword>
<protein>
    <recommendedName>
        <fullName evidence="5">SWIM-type domain-containing protein</fullName>
    </recommendedName>
</protein>
<dbReference type="GO" id="GO:0008270">
    <property type="term" value="F:zinc ion binding"/>
    <property type="evidence" value="ECO:0007669"/>
    <property type="project" value="UniProtKB-KW"/>
</dbReference>
<evidence type="ECO:0000256" key="2">
    <source>
        <dbReference type="ARBA" id="ARBA00022771"/>
    </source>
</evidence>
<comment type="caution">
    <text evidence="6">The sequence shown here is derived from an EMBL/GenBank/DDBJ whole genome shotgun (WGS) entry which is preliminary data.</text>
</comment>